<gene>
    <name evidence="5" type="ORF">CCAP1982_LOCUS13567</name>
</gene>
<dbReference type="EMBL" id="CAJHJT010000034">
    <property type="protein sequence ID" value="CAD7005207.1"/>
    <property type="molecule type" value="Genomic_DNA"/>
</dbReference>
<dbReference type="AlphaFoldDB" id="A0A811V5U6"/>
<keyword evidence="6" id="KW-1185">Reference proteome</keyword>
<keyword evidence="1" id="KW-0808">Transferase</keyword>
<evidence type="ECO:0000256" key="1">
    <source>
        <dbReference type="ARBA" id="ARBA00022679"/>
    </source>
</evidence>
<dbReference type="InterPro" id="IPR011611">
    <property type="entry name" value="PfkB_dom"/>
</dbReference>
<dbReference type="CDD" id="cd01939">
    <property type="entry name" value="Ketohexokinase"/>
    <property type="match status" value="1"/>
</dbReference>
<keyword evidence="2" id="KW-0418">Kinase</keyword>
<dbReference type="PROSITE" id="PS00584">
    <property type="entry name" value="PFKB_KINASES_2"/>
    <property type="match status" value="1"/>
</dbReference>
<evidence type="ECO:0000259" key="4">
    <source>
        <dbReference type="Pfam" id="PF00294"/>
    </source>
</evidence>
<dbReference type="InterPro" id="IPR034093">
    <property type="entry name" value="KHK"/>
</dbReference>
<feature type="domain" description="Carbohydrate kinase PfkB" evidence="4">
    <location>
        <begin position="11"/>
        <end position="292"/>
    </location>
</feature>
<dbReference type="GO" id="GO:0006000">
    <property type="term" value="P:fructose metabolic process"/>
    <property type="evidence" value="ECO:0007669"/>
    <property type="project" value="InterPro"/>
</dbReference>
<feature type="signal peptide" evidence="3">
    <location>
        <begin position="1"/>
        <end position="29"/>
    </location>
</feature>
<evidence type="ECO:0000256" key="3">
    <source>
        <dbReference type="SAM" id="SignalP"/>
    </source>
</evidence>
<dbReference type="Proteomes" id="UP000606786">
    <property type="component" value="Unassembled WGS sequence"/>
</dbReference>
<dbReference type="GO" id="GO:0004454">
    <property type="term" value="F:ketohexokinase activity"/>
    <property type="evidence" value="ECO:0007669"/>
    <property type="project" value="InterPro"/>
</dbReference>
<comment type="caution">
    <text evidence="5">The sequence shown here is derived from an EMBL/GenBank/DDBJ whole genome shotgun (WGS) entry which is preliminary data.</text>
</comment>
<evidence type="ECO:0000256" key="2">
    <source>
        <dbReference type="ARBA" id="ARBA00022777"/>
    </source>
</evidence>
<dbReference type="Pfam" id="PF00294">
    <property type="entry name" value="PfkB"/>
    <property type="match status" value="1"/>
</dbReference>
<dbReference type="InterPro" id="IPR052562">
    <property type="entry name" value="Ketohexokinase-related"/>
</dbReference>
<keyword evidence="3" id="KW-0732">Signal</keyword>
<accession>A0A811V5U6</accession>
<organism evidence="5 6">
    <name type="scientific">Ceratitis capitata</name>
    <name type="common">Mediterranean fruit fly</name>
    <name type="synonym">Tephritis capitata</name>
    <dbReference type="NCBI Taxonomy" id="7213"/>
    <lineage>
        <taxon>Eukaryota</taxon>
        <taxon>Metazoa</taxon>
        <taxon>Ecdysozoa</taxon>
        <taxon>Arthropoda</taxon>
        <taxon>Hexapoda</taxon>
        <taxon>Insecta</taxon>
        <taxon>Pterygota</taxon>
        <taxon>Neoptera</taxon>
        <taxon>Endopterygota</taxon>
        <taxon>Diptera</taxon>
        <taxon>Brachycera</taxon>
        <taxon>Muscomorpha</taxon>
        <taxon>Tephritoidea</taxon>
        <taxon>Tephritidae</taxon>
        <taxon>Ceratitis</taxon>
        <taxon>Ceratitis</taxon>
    </lineage>
</organism>
<name>A0A811V5U6_CERCA</name>
<dbReference type="InterPro" id="IPR002173">
    <property type="entry name" value="Carboh/pur_kinase_PfkB_CS"/>
</dbReference>
<dbReference type="PANTHER" id="PTHR42774">
    <property type="entry name" value="PHOSPHOTRANSFERASE SYSTEM TRANSPORT PROTEIN"/>
    <property type="match status" value="1"/>
</dbReference>
<reference evidence="5" key="1">
    <citation type="submission" date="2020-11" db="EMBL/GenBank/DDBJ databases">
        <authorList>
            <person name="Whitehead M."/>
        </authorList>
    </citation>
    <scope>NUCLEOTIDE SEQUENCE</scope>
    <source>
        <strain evidence="5">EGII</strain>
    </source>
</reference>
<sequence length="324" mass="36276">MHSTGVTKPRRRIMCVGMCVLDIIHVVQEYPIEDTDKRCLSGYWQRGGNASNNCTVLQQLGATAVEFLGMLSASPAFGFLYEDCKKRNIHIENCPSTDMDPPFSSVILNKATGSRTIIHSNPGFPPLEYTHLSRIDLSIYGWIHFEGRNNESVLKLIRDIRAHNKQLKNPDDRIRISVDLEKMKEELLELGEAADFIFLGKDFAEHMGWQQPDVAAMSLYNKLKPQQEYTKPAIICPWGAVGASCVDSEGNYTFVPSTPVSEIVDSLGAGDTFCAGVIFALYELELSVPEAVLLDMALQATSWLIVVMTILKILSMKRKFCERH</sequence>
<feature type="chain" id="PRO_5032519169" evidence="3">
    <location>
        <begin position="30"/>
        <end position="324"/>
    </location>
</feature>
<evidence type="ECO:0000313" key="5">
    <source>
        <dbReference type="EMBL" id="CAD7005207.1"/>
    </source>
</evidence>
<dbReference type="PANTHER" id="PTHR42774:SF3">
    <property type="entry name" value="KETOHEXOKINASE"/>
    <property type="match status" value="1"/>
</dbReference>
<dbReference type="SUPFAM" id="SSF53613">
    <property type="entry name" value="Ribokinase-like"/>
    <property type="match status" value="1"/>
</dbReference>
<proteinExistence type="predicted"/>
<dbReference type="OrthoDB" id="204058at2759"/>
<dbReference type="InterPro" id="IPR029056">
    <property type="entry name" value="Ribokinase-like"/>
</dbReference>
<protein>
    <submittedName>
        <fullName evidence="5">(Mediterranean fruit fly) hypothetical protein</fullName>
    </submittedName>
</protein>
<dbReference type="Gene3D" id="3.40.1190.20">
    <property type="match status" value="1"/>
</dbReference>
<evidence type="ECO:0000313" key="6">
    <source>
        <dbReference type="Proteomes" id="UP000606786"/>
    </source>
</evidence>